<dbReference type="OrthoDB" id="944647at2"/>
<dbReference type="Proteomes" id="UP000182063">
    <property type="component" value="Chromosome"/>
</dbReference>
<gene>
    <name evidence="2" type="ORF">BSL82_03450</name>
</gene>
<feature type="coiled-coil region" evidence="1">
    <location>
        <begin position="21"/>
        <end position="48"/>
    </location>
</feature>
<evidence type="ECO:0000313" key="3">
    <source>
        <dbReference type="Proteomes" id="UP000182063"/>
    </source>
</evidence>
<organism evidence="2 3">
    <name type="scientific">Tardibacter chloracetimidivorans</name>
    <dbReference type="NCBI Taxonomy" id="1921510"/>
    <lineage>
        <taxon>Bacteria</taxon>
        <taxon>Pseudomonadati</taxon>
        <taxon>Pseudomonadota</taxon>
        <taxon>Alphaproteobacteria</taxon>
        <taxon>Sphingomonadales</taxon>
        <taxon>Sphingomonadaceae</taxon>
        <taxon>Tardibacter</taxon>
    </lineage>
</organism>
<reference evidence="3" key="1">
    <citation type="submission" date="2016-11" db="EMBL/GenBank/DDBJ databases">
        <title>Complete Genome Sequence of alachlor-degrading Sphingomonas sp. strain JJ-A5.</title>
        <authorList>
            <person name="Lee H."/>
            <person name="Ka J.-O."/>
        </authorList>
    </citation>
    <scope>NUCLEOTIDE SEQUENCE [LARGE SCALE GENOMIC DNA]</scope>
    <source>
        <strain evidence="3">JJ-A5</strain>
    </source>
</reference>
<dbReference type="KEGG" id="sphj:BSL82_03450"/>
<dbReference type="RefSeq" id="WP_072596046.1">
    <property type="nucleotide sequence ID" value="NZ_CP018221.1"/>
</dbReference>
<keyword evidence="3" id="KW-1185">Reference proteome</keyword>
<evidence type="ECO:0000256" key="1">
    <source>
        <dbReference type="SAM" id="Coils"/>
    </source>
</evidence>
<dbReference type="EMBL" id="CP018221">
    <property type="protein sequence ID" value="API58473.1"/>
    <property type="molecule type" value="Genomic_DNA"/>
</dbReference>
<dbReference type="AlphaFoldDB" id="A0A1L3ZS72"/>
<proteinExistence type="predicted"/>
<keyword evidence="1" id="KW-0175">Coiled coil</keyword>
<sequence length="121" mass="14256">MRQSITNTDSIIDSRDIIDRIGEIKDLLDDAGDDLEELQEELTALEKLAEQGEPYCDDWQYGATLVHEDYFEEYTRELLEECGYIPKDFPSWIEIDWEATAKNVQKDYTSLDFDGETYWIR</sequence>
<protein>
    <submittedName>
        <fullName evidence="2">Uncharacterized protein</fullName>
    </submittedName>
</protein>
<accession>A0A1L3ZS72</accession>
<evidence type="ECO:0000313" key="2">
    <source>
        <dbReference type="EMBL" id="API58473.1"/>
    </source>
</evidence>
<name>A0A1L3ZS72_9SPHN</name>